<organism evidence="3 4">
    <name type="scientific">Carpediemonas membranifera</name>
    <dbReference type="NCBI Taxonomy" id="201153"/>
    <lineage>
        <taxon>Eukaryota</taxon>
        <taxon>Metamonada</taxon>
        <taxon>Carpediemonas-like organisms</taxon>
        <taxon>Carpediemonas</taxon>
    </lineage>
</organism>
<dbReference type="InterPro" id="IPR036412">
    <property type="entry name" value="HAD-like_sf"/>
</dbReference>
<gene>
    <name evidence="3" type="ORF">J8273_6326</name>
</gene>
<feature type="domain" description="FCP1 homology" evidence="2">
    <location>
        <begin position="89"/>
        <end position="253"/>
    </location>
</feature>
<dbReference type="SUPFAM" id="SSF56784">
    <property type="entry name" value="HAD-like"/>
    <property type="match status" value="1"/>
</dbReference>
<protein>
    <submittedName>
        <fullName evidence="3">NLI interacting factor-like phosphatase</fullName>
    </submittedName>
</protein>
<reference evidence="3" key="1">
    <citation type="submission" date="2021-05" db="EMBL/GenBank/DDBJ databases">
        <title>A free-living protist that lacks canonical eukaryotic 1 DNA replication and segregation systems.</title>
        <authorList>
            <person name="Salas-Leiva D.E."/>
            <person name="Tromer E.C."/>
            <person name="Curtis B.A."/>
            <person name="Jerlstrom-Hultqvist J."/>
            <person name="Kolisko M."/>
            <person name="Yi Z."/>
            <person name="Salas-Leiva J.S."/>
            <person name="Gallot-Lavallee L."/>
            <person name="Kops G.J.P.L."/>
            <person name="Archibald J.M."/>
            <person name="Simpson A.G.B."/>
            <person name="Roger A.J."/>
        </authorList>
    </citation>
    <scope>NUCLEOTIDE SEQUENCE</scope>
    <source>
        <strain evidence="3">BICM</strain>
    </source>
</reference>
<evidence type="ECO:0000313" key="4">
    <source>
        <dbReference type="Proteomes" id="UP000717585"/>
    </source>
</evidence>
<name>A0A8J6AQL1_9EUKA</name>
<feature type="compositionally biased region" description="Acidic residues" evidence="1">
    <location>
        <begin position="321"/>
        <end position="330"/>
    </location>
</feature>
<dbReference type="PANTHER" id="PTHR48493:SF1">
    <property type="entry name" value="UBIQUITIN-LIKE DOMAIN-CONTAINING CTD PHOSPHATASE 1"/>
    <property type="match status" value="1"/>
</dbReference>
<evidence type="ECO:0000256" key="1">
    <source>
        <dbReference type="SAM" id="MobiDB-lite"/>
    </source>
</evidence>
<dbReference type="InterPro" id="IPR004274">
    <property type="entry name" value="FCP1_dom"/>
</dbReference>
<dbReference type="InterPro" id="IPR023214">
    <property type="entry name" value="HAD_sf"/>
</dbReference>
<evidence type="ECO:0000259" key="2">
    <source>
        <dbReference type="PROSITE" id="PS50969"/>
    </source>
</evidence>
<feature type="region of interest" description="Disordered" evidence="1">
    <location>
        <begin position="308"/>
        <end position="352"/>
    </location>
</feature>
<dbReference type="PANTHER" id="PTHR48493">
    <property type="entry name" value="UBIQUITIN-LIKE DOMAIN-CONTAINING CTD PHOSPHATASE 1"/>
    <property type="match status" value="1"/>
</dbReference>
<feature type="compositionally biased region" description="Basic and acidic residues" evidence="1">
    <location>
        <begin position="311"/>
        <end position="320"/>
    </location>
</feature>
<feature type="compositionally biased region" description="Polar residues" evidence="1">
    <location>
        <begin position="336"/>
        <end position="352"/>
    </location>
</feature>
<dbReference type="EMBL" id="JAHDYR010000053">
    <property type="protein sequence ID" value="KAG9391561.1"/>
    <property type="molecule type" value="Genomic_DNA"/>
</dbReference>
<keyword evidence="4" id="KW-1185">Reference proteome</keyword>
<proteinExistence type="predicted"/>
<dbReference type="Pfam" id="PF03031">
    <property type="entry name" value="NIF"/>
    <property type="match status" value="1"/>
</dbReference>
<sequence length="352" mass="39886">MALKRTSKAERVVLPVQMGKHEDRSSRHQHGQKHVEPASRPVIEGVGHRQSSIWTEEPRLPSISTPSSTLKAFNKIIDELPMVPIDKGAIRFNKLLVLDLDQTILDFRGVDRTTTDQPSTVFRPHMIRLFSVIRKCYDVGIWSMSSPASLRHKLQCLELSRYGIRPVFALSRTIALQCSFRSAKGVNGMYFAKPLRYITRLCPMYSEDNILYLDDNPLALTLSFGKALLIRPWYRECPRTDDQYGFNPSLGEADTELLHLAYYLIYHKDANSLKGVASSTWHDKAHKMLKHCQKVASLRHNRKVALQEGHAVSKEGKGELIENDDDDLESPEPTGLENSSPNLPTFSSVHRG</sequence>
<comment type="caution">
    <text evidence="3">The sequence shown here is derived from an EMBL/GenBank/DDBJ whole genome shotgun (WGS) entry which is preliminary data.</text>
</comment>
<dbReference type="PROSITE" id="PS50969">
    <property type="entry name" value="FCP1"/>
    <property type="match status" value="1"/>
</dbReference>
<dbReference type="Proteomes" id="UP000717585">
    <property type="component" value="Unassembled WGS sequence"/>
</dbReference>
<dbReference type="SMART" id="SM00577">
    <property type="entry name" value="CPDc"/>
    <property type="match status" value="1"/>
</dbReference>
<dbReference type="InterPro" id="IPR051658">
    <property type="entry name" value="UBLCP1"/>
</dbReference>
<accession>A0A8J6AQL1</accession>
<dbReference type="OrthoDB" id="1711508at2759"/>
<dbReference type="Gene3D" id="3.40.50.1000">
    <property type="entry name" value="HAD superfamily/HAD-like"/>
    <property type="match status" value="1"/>
</dbReference>
<evidence type="ECO:0000313" key="3">
    <source>
        <dbReference type="EMBL" id="KAG9391561.1"/>
    </source>
</evidence>
<dbReference type="AlphaFoldDB" id="A0A8J6AQL1"/>
<feature type="region of interest" description="Disordered" evidence="1">
    <location>
        <begin position="16"/>
        <end position="37"/>
    </location>
</feature>
<dbReference type="GO" id="GO:0090364">
    <property type="term" value="P:regulation of proteasome assembly"/>
    <property type="evidence" value="ECO:0007669"/>
    <property type="project" value="InterPro"/>
</dbReference>